<gene>
    <name evidence="1" type="ORF">BRLA_c006670</name>
</gene>
<dbReference type="EMBL" id="CP007806">
    <property type="protein sequence ID" value="AIG25025.1"/>
    <property type="molecule type" value="Genomic_DNA"/>
</dbReference>
<dbReference type="InterPro" id="IPR014967">
    <property type="entry name" value="Uncharacterised_YugN-like"/>
</dbReference>
<dbReference type="HOGENOM" id="CLU_1891976_0_0_9"/>
<dbReference type="SUPFAM" id="SSF160755">
    <property type="entry name" value="YugN-like"/>
    <property type="match status" value="1"/>
</dbReference>
<dbReference type="Gene3D" id="3.30.310.100">
    <property type="entry name" value="YugN-like"/>
    <property type="match status" value="1"/>
</dbReference>
<dbReference type="Pfam" id="PF08868">
    <property type="entry name" value="YugN"/>
    <property type="match status" value="1"/>
</dbReference>
<keyword evidence="2" id="KW-1185">Reference proteome</keyword>
<reference evidence="1 2" key="1">
    <citation type="journal article" date="2011" name="J. Bacteriol.">
        <title>Genome sequence of Brevibacillus laterosporus LMG 15441, a pathogen of invertebrates.</title>
        <authorList>
            <person name="Djukic M."/>
            <person name="Poehlein A."/>
            <person name="Thurmer A."/>
            <person name="Daniel R."/>
        </authorList>
    </citation>
    <scope>NUCLEOTIDE SEQUENCE [LARGE SCALE GENOMIC DNA]</scope>
    <source>
        <strain evidence="1 2">LMG 15441</strain>
    </source>
</reference>
<dbReference type="RefSeq" id="WP_003335489.1">
    <property type="nucleotide sequence ID" value="NZ_CP007806.1"/>
</dbReference>
<name>A0A075R5Z3_BRELA</name>
<accession>A0A075R5Z3</accession>
<dbReference type="KEGG" id="blr:BRLA_c006670"/>
<dbReference type="AlphaFoldDB" id="A0A075R5Z3"/>
<dbReference type="InterPro" id="IPR036491">
    <property type="entry name" value="YugN-like_sf"/>
</dbReference>
<dbReference type="eggNOG" id="ENOG50331JZ">
    <property type="taxonomic scope" value="Bacteria"/>
</dbReference>
<dbReference type="Proteomes" id="UP000005850">
    <property type="component" value="Chromosome"/>
</dbReference>
<evidence type="ECO:0000313" key="2">
    <source>
        <dbReference type="Proteomes" id="UP000005850"/>
    </source>
</evidence>
<protein>
    <submittedName>
        <fullName evidence="1">YugN-like family protein</fullName>
    </submittedName>
</protein>
<proteinExistence type="predicted"/>
<dbReference type="STRING" id="1042163.BRLA_c006670"/>
<evidence type="ECO:0000313" key="1">
    <source>
        <dbReference type="EMBL" id="AIG25025.1"/>
    </source>
</evidence>
<organism evidence="1 2">
    <name type="scientific">Brevibacillus laterosporus LMG 15441</name>
    <dbReference type="NCBI Taxonomy" id="1042163"/>
    <lineage>
        <taxon>Bacteria</taxon>
        <taxon>Bacillati</taxon>
        <taxon>Bacillota</taxon>
        <taxon>Bacilli</taxon>
        <taxon>Bacillales</taxon>
        <taxon>Paenibacillaceae</taxon>
        <taxon>Brevibacillus</taxon>
    </lineage>
</organism>
<sequence length="137" mass="15535">MKQIASQIEGKQATYGDLMETLGKEGFTLSNWEYRSGFLDRKLDDKGMVFLRLPVQVVSGELDQPQAVLRFEQPFVLKHIYQTGSDDDTDYAAASVVSSMFNQFQEPINKDADIESTYIVQAEELLNRLEQTIFAGE</sequence>